<feature type="transmembrane region" description="Helical" evidence="7">
    <location>
        <begin position="126"/>
        <end position="145"/>
    </location>
</feature>
<accession>A0ABS9MKZ6</accession>
<evidence type="ECO:0000256" key="4">
    <source>
        <dbReference type="ARBA" id="ARBA00022692"/>
    </source>
</evidence>
<feature type="transmembrane region" description="Helical" evidence="7">
    <location>
        <begin position="61"/>
        <end position="86"/>
    </location>
</feature>
<dbReference type="Proteomes" id="UP001298681">
    <property type="component" value="Unassembled WGS sequence"/>
</dbReference>
<dbReference type="PANTHER" id="PTHR20855">
    <property type="entry name" value="ADIPOR/PROGESTIN RECEPTOR-RELATED"/>
    <property type="match status" value="1"/>
</dbReference>
<feature type="transmembrane region" description="Helical" evidence="7">
    <location>
        <begin position="179"/>
        <end position="198"/>
    </location>
</feature>
<evidence type="ECO:0000256" key="1">
    <source>
        <dbReference type="ARBA" id="ARBA00004651"/>
    </source>
</evidence>
<comment type="caution">
    <text evidence="8">The sequence shown here is derived from an EMBL/GenBank/DDBJ whole genome shotgun (WGS) entry which is preliminary data.</text>
</comment>
<dbReference type="Pfam" id="PF03006">
    <property type="entry name" value="HlyIII"/>
    <property type="match status" value="1"/>
</dbReference>
<feature type="transmembrane region" description="Helical" evidence="7">
    <location>
        <begin position="210"/>
        <end position="230"/>
    </location>
</feature>
<keyword evidence="9" id="KW-1185">Reference proteome</keyword>
<feature type="transmembrane region" description="Helical" evidence="7">
    <location>
        <begin position="33"/>
        <end position="55"/>
    </location>
</feature>
<evidence type="ECO:0000256" key="5">
    <source>
        <dbReference type="ARBA" id="ARBA00022989"/>
    </source>
</evidence>
<reference evidence="8 9" key="1">
    <citation type="submission" date="2022-01" db="EMBL/GenBank/DDBJ databases">
        <title>Collection of gut derived symbiotic bacterial strains cultured from healthy donors.</title>
        <authorList>
            <person name="Lin H."/>
            <person name="Kohout C."/>
            <person name="Waligurski E."/>
            <person name="Pamer E.G."/>
        </authorList>
    </citation>
    <scope>NUCLEOTIDE SEQUENCE [LARGE SCALE GENOMIC DNA]</scope>
    <source>
        <strain evidence="8 9">DFI.7.58</strain>
    </source>
</reference>
<keyword evidence="4 7" id="KW-0812">Transmembrane</keyword>
<comment type="subcellular location">
    <subcellularLocation>
        <location evidence="1">Cell membrane</location>
        <topology evidence="1">Multi-pass membrane protein</topology>
    </subcellularLocation>
</comment>
<dbReference type="NCBIfam" id="TIGR01065">
    <property type="entry name" value="hlyIII"/>
    <property type="match status" value="1"/>
</dbReference>
<evidence type="ECO:0000256" key="7">
    <source>
        <dbReference type="SAM" id="Phobius"/>
    </source>
</evidence>
<feature type="transmembrane region" description="Helical" evidence="7">
    <location>
        <begin position="98"/>
        <end position="120"/>
    </location>
</feature>
<evidence type="ECO:0000256" key="6">
    <source>
        <dbReference type="ARBA" id="ARBA00023136"/>
    </source>
</evidence>
<dbReference type="InterPro" id="IPR004254">
    <property type="entry name" value="AdipoR/HlyIII-related"/>
</dbReference>
<feature type="transmembrane region" description="Helical" evidence="7">
    <location>
        <begin position="152"/>
        <end position="173"/>
    </location>
</feature>
<dbReference type="RefSeq" id="WP_237966789.1">
    <property type="nucleotide sequence ID" value="NZ_JAKNHQ010000009.1"/>
</dbReference>
<name>A0ABS9MKZ6_9FIRM</name>
<evidence type="ECO:0000256" key="3">
    <source>
        <dbReference type="ARBA" id="ARBA00022475"/>
    </source>
</evidence>
<evidence type="ECO:0000313" key="9">
    <source>
        <dbReference type="Proteomes" id="UP001298681"/>
    </source>
</evidence>
<dbReference type="PANTHER" id="PTHR20855:SF3">
    <property type="entry name" value="LD03007P"/>
    <property type="match status" value="1"/>
</dbReference>
<evidence type="ECO:0000313" key="8">
    <source>
        <dbReference type="EMBL" id="MCG4610912.1"/>
    </source>
</evidence>
<protein>
    <submittedName>
        <fullName evidence="8">Hemolysin III family protein</fullName>
    </submittedName>
</protein>
<keyword evidence="5 7" id="KW-1133">Transmembrane helix</keyword>
<evidence type="ECO:0000256" key="2">
    <source>
        <dbReference type="ARBA" id="ARBA00008488"/>
    </source>
</evidence>
<dbReference type="InterPro" id="IPR005744">
    <property type="entry name" value="Hy-lIII"/>
</dbReference>
<organism evidence="8 9">
    <name type="scientific">Anaeromassilibacillus senegalensis</name>
    <dbReference type="NCBI Taxonomy" id="1673717"/>
    <lineage>
        <taxon>Bacteria</taxon>
        <taxon>Bacillati</taxon>
        <taxon>Bacillota</taxon>
        <taxon>Clostridia</taxon>
        <taxon>Eubacteriales</taxon>
        <taxon>Acutalibacteraceae</taxon>
        <taxon>Anaeromassilibacillus</taxon>
    </lineage>
</organism>
<keyword evidence="6 7" id="KW-0472">Membrane</keyword>
<keyword evidence="3" id="KW-1003">Cell membrane</keyword>
<comment type="similarity">
    <text evidence="2">Belongs to the UPF0073 (Hly-III) family.</text>
</comment>
<proteinExistence type="inferred from homology"/>
<gene>
    <name evidence="8" type="ORF">L0P57_08190</name>
</gene>
<sequence>MEKTTFRTPRRSERRAWRRKRLGLPSYSTAEEIWNAISHGLGAAFAIAALVILLVQGQHNALTVVSVSIYGSTMVLLYTVSTLYHALGVGRAKKVFQVLDHCTIYLLIAGTYTPVSLLCIGGSTGWSLFGFVWAVSLLGIVLNAVDMKRFRVISMICYLGLGWCVLFFLRPLIDSLDRISLLFLVTGGVLYTVGAILYGVGRKVKYMHSIWHFFCVAGSFFHFLVIYNIAVV</sequence>
<dbReference type="EMBL" id="JAKNHQ010000009">
    <property type="protein sequence ID" value="MCG4610912.1"/>
    <property type="molecule type" value="Genomic_DNA"/>
</dbReference>